<accession>A0AAW1Q259</accession>
<feature type="region of interest" description="Disordered" evidence="2">
    <location>
        <begin position="1"/>
        <end position="24"/>
    </location>
</feature>
<protein>
    <submittedName>
        <fullName evidence="3">Uncharacterized protein</fullName>
    </submittedName>
</protein>
<organism evidence="3 4">
    <name type="scientific">[Myrmecia] bisecta</name>
    <dbReference type="NCBI Taxonomy" id="41462"/>
    <lineage>
        <taxon>Eukaryota</taxon>
        <taxon>Viridiplantae</taxon>
        <taxon>Chlorophyta</taxon>
        <taxon>core chlorophytes</taxon>
        <taxon>Trebouxiophyceae</taxon>
        <taxon>Trebouxiales</taxon>
        <taxon>Trebouxiaceae</taxon>
        <taxon>Myrmecia</taxon>
    </lineage>
</organism>
<name>A0AAW1Q259_9CHLO</name>
<dbReference type="AlphaFoldDB" id="A0AAW1Q259"/>
<reference evidence="3 4" key="1">
    <citation type="journal article" date="2024" name="Nat. Commun.">
        <title>Phylogenomics reveals the evolutionary origins of lichenization in chlorophyte algae.</title>
        <authorList>
            <person name="Puginier C."/>
            <person name="Libourel C."/>
            <person name="Otte J."/>
            <person name="Skaloud P."/>
            <person name="Haon M."/>
            <person name="Grisel S."/>
            <person name="Petersen M."/>
            <person name="Berrin J.G."/>
            <person name="Delaux P.M."/>
            <person name="Dal Grande F."/>
            <person name="Keller J."/>
        </authorList>
    </citation>
    <scope>NUCLEOTIDE SEQUENCE [LARGE SCALE GENOMIC DNA]</scope>
    <source>
        <strain evidence="3 4">SAG 2043</strain>
    </source>
</reference>
<feature type="compositionally biased region" description="Basic residues" evidence="2">
    <location>
        <begin position="1"/>
        <end position="15"/>
    </location>
</feature>
<feature type="coiled-coil region" evidence="1">
    <location>
        <begin position="64"/>
        <end position="148"/>
    </location>
</feature>
<keyword evidence="4" id="KW-1185">Reference proteome</keyword>
<evidence type="ECO:0000313" key="4">
    <source>
        <dbReference type="Proteomes" id="UP001489004"/>
    </source>
</evidence>
<comment type="caution">
    <text evidence="3">The sequence shown here is derived from an EMBL/GenBank/DDBJ whole genome shotgun (WGS) entry which is preliminary data.</text>
</comment>
<evidence type="ECO:0000256" key="2">
    <source>
        <dbReference type="SAM" id="MobiDB-lite"/>
    </source>
</evidence>
<dbReference type="Proteomes" id="UP001489004">
    <property type="component" value="Unassembled WGS sequence"/>
</dbReference>
<evidence type="ECO:0000256" key="1">
    <source>
        <dbReference type="SAM" id="Coils"/>
    </source>
</evidence>
<dbReference type="EMBL" id="JALJOR010000006">
    <property type="protein sequence ID" value="KAK9815826.1"/>
    <property type="molecule type" value="Genomic_DNA"/>
</dbReference>
<gene>
    <name evidence="3" type="ORF">WJX72_010320</name>
</gene>
<keyword evidence="1" id="KW-0175">Coiled coil</keyword>
<sequence length="368" mass="40327">MPKTTPRKTPRKRKAKAPETKQGARQRVMRLINRHAGSYWAEAQRTKWMVDLLVAVDGDYRNEIVSQTQRADAAEAQLAQLREGPLAQLEQQVAELTAQVEAAKLETAATEVSKRLVEAEMSQLSASLARAEAAAQTATAECVALQQAVSGVNKADSAVRRALTIRAHELKDNLIKTKHQLKTHRQTVRQQDAEMRMLQKEKEEAAALLSSATHQQHLAMIQQIADLKAQVDLLTRKSPGRHSERRAHLRTSIQDDPEAAQQVRVVKPETQEKRPHSSKRAPLGVMPAAALMPRPQTAPSTNSVVATASPSKAHALAAVDDAFREGVRRLAVAHKGPGVLFDQVAVSQTSSPIKAVRGNRDRRLIAAA</sequence>
<evidence type="ECO:0000313" key="3">
    <source>
        <dbReference type="EMBL" id="KAK9815826.1"/>
    </source>
</evidence>
<feature type="compositionally biased region" description="Basic residues" evidence="2">
    <location>
        <begin position="238"/>
        <end position="249"/>
    </location>
</feature>
<proteinExistence type="predicted"/>
<feature type="coiled-coil region" evidence="1">
    <location>
        <begin position="181"/>
        <end position="215"/>
    </location>
</feature>
<feature type="region of interest" description="Disordered" evidence="2">
    <location>
        <begin position="238"/>
        <end position="260"/>
    </location>
</feature>